<sequence>MMSSLRVVEAAILLLASSAPLAEAALTPNVSSTPPALSSPSYRYLLTQNYLPHNLTDGFVFKTAADYPGTGDPTRGFVDYVDLATATADGLVQLIPGSADQGAPFSATRRRHEQLYLGVDHSTVITPSSSSGNASAPYGNATAPLKSTSLSGRRSLRLESRATFSRGLLVTDLAHMPAGQCGVWPALWTYNFREDPPGEIDIIEGVNHQAVNMVSLHTGGTCSFSASTEENGLFHRDDCNVVYGNVSTYGGCGVTAPTTDTYGTGFNAAGGGVYATLLEDERLRVWHWARANVPADLQQGRPDPTTWGPALADFRQANGGCDVAANFHSLTVILNTDFCGINESDTMWSSDPACAAYPSCEAFVASQPEAFNETYWLVNSIRVYEPGEVVTPVIPTNATTTTSAATTTWPTAPPVSVNVTQPAPIYTNTTTSSTKSQSVTLVNSTSSLTTKTVPVPVPTTNSTTTRTTTRTSIQTSTRASTWTSTRTTQTPVKPTNPTSPHPTAPSSSATTTVSQPAAPYPITNSTTATHSTSNNDVDNAQLGLGPSHQLAIVFVVVIVLLLVSDFDPSTLLNVDNFNFDKTLDIVIDVDLELDLHSPSPIDVVIVYGSLILIVVNLDSDFHSPTIVYDSVDIANFNAILEYNGPDFFHSTPLIDVSELDLHVLVVHAVIFVHTYPNVTHNVQDDDNSADEDDVDQPDTLEPSKTPFWPWPPFWPEPSETPGPENPAPGQPTGSPVPEEPGPEVPSPEDGLPPPWPKWPHWPAWPLHPHGFGFGPRPWHHPWKPWNNPWNKPWWHHRHHKHHKHHHEDDDHDDDGDDDDDGSWDDSWDGNDDDDDRDWRDDSWKDDRDRDE</sequence>
<dbReference type="PANTHER" id="PTHR10963">
    <property type="entry name" value="GLYCOSYL HYDROLASE-RELATED"/>
    <property type="match status" value="1"/>
</dbReference>
<organism evidence="3 4">
    <name type="scientific">Sporothrix bragantina</name>
    <dbReference type="NCBI Taxonomy" id="671064"/>
    <lineage>
        <taxon>Eukaryota</taxon>
        <taxon>Fungi</taxon>
        <taxon>Dikarya</taxon>
        <taxon>Ascomycota</taxon>
        <taxon>Pezizomycotina</taxon>
        <taxon>Sordariomycetes</taxon>
        <taxon>Sordariomycetidae</taxon>
        <taxon>Ophiostomatales</taxon>
        <taxon>Ophiostomataceae</taxon>
        <taxon>Sporothrix</taxon>
    </lineage>
</organism>
<dbReference type="Proteomes" id="UP001642406">
    <property type="component" value="Unassembled WGS sequence"/>
</dbReference>
<dbReference type="InterPro" id="IPR013320">
    <property type="entry name" value="ConA-like_dom_sf"/>
</dbReference>
<dbReference type="InterPro" id="IPR050546">
    <property type="entry name" value="Glycosyl_Hydrlase_16"/>
</dbReference>
<feature type="compositionally biased region" description="Acidic residues" evidence="1">
    <location>
        <begin position="684"/>
        <end position="698"/>
    </location>
</feature>
<feature type="compositionally biased region" description="Pro residues" evidence="1">
    <location>
        <begin position="708"/>
        <end position="729"/>
    </location>
</feature>
<feature type="chain" id="PRO_5045708622" description="GH16 domain-containing protein" evidence="2">
    <location>
        <begin position="25"/>
        <end position="851"/>
    </location>
</feature>
<evidence type="ECO:0000313" key="4">
    <source>
        <dbReference type="Proteomes" id="UP001642406"/>
    </source>
</evidence>
<dbReference type="Pfam" id="PF26113">
    <property type="entry name" value="GH16_XgeA"/>
    <property type="match status" value="1"/>
</dbReference>
<evidence type="ECO:0000256" key="2">
    <source>
        <dbReference type="SAM" id="SignalP"/>
    </source>
</evidence>
<feature type="compositionally biased region" description="Acidic residues" evidence="1">
    <location>
        <begin position="809"/>
        <end position="835"/>
    </location>
</feature>
<evidence type="ECO:0000313" key="3">
    <source>
        <dbReference type="EMBL" id="CAK7213826.1"/>
    </source>
</evidence>
<evidence type="ECO:0000256" key="1">
    <source>
        <dbReference type="SAM" id="MobiDB-lite"/>
    </source>
</evidence>
<feature type="compositionally biased region" description="Low complexity" evidence="1">
    <location>
        <begin position="445"/>
        <end position="496"/>
    </location>
</feature>
<accession>A0ABP0B2Q9</accession>
<protein>
    <recommendedName>
        <fullName evidence="5">GH16 domain-containing protein</fullName>
    </recommendedName>
</protein>
<name>A0ABP0B2Q9_9PEZI</name>
<dbReference type="Gene3D" id="2.60.120.200">
    <property type="match status" value="1"/>
</dbReference>
<keyword evidence="4" id="KW-1185">Reference proteome</keyword>
<feature type="region of interest" description="Disordered" evidence="1">
    <location>
        <begin position="127"/>
        <end position="147"/>
    </location>
</feature>
<feature type="region of interest" description="Disordered" evidence="1">
    <location>
        <begin position="682"/>
        <end position="754"/>
    </location>
</feature>
<dbReference type="PANTHER" id="PTHR10963:SF24">
    <property type="entry name" value="GLYCOSIDASE C21B10.07-RELATED"/>
    <property type="match status" value="1"/>
</dbReference>
<reference evidence="3 4" key="1">
    <citation type="submission" date="2024-01" db="EMBL/GenBank/DDBJ databases">
        <authorList>
            <person name="Allen C."/>
            <person name="Tagirdzhanova G."/>
        </authorList>
    </citation>
    <scope>NUCLEOTIDE SEQUENCE [LARGE SCALE GENOMIC DNA]</scope>
</reference>
<proteinExistence type="predicted"/>
<feature type="region of interest" description="Disordered" evidence="1">
    <location>
        <begin position="802"/>
        <end position="851"/>
    </location>
</feature>
<dbReference type="CDD" id="cd02181">
    <property type="entry name" value="GH16_fungal_Lam16A_glucanase"/>
    <property type="match status" value="1"/>
</dbReference>
<gene>
    <name evidence="3" type="ORF">SBRCBS47491_001938</name>
</gene>
<dbReference type="SUPFAM" id="SSF49899">
    <property type="entry name" value="Concanavalin A-like lectins/glucanases"/>
    <property type="match status" value="1"/>
</dbReference>
<keyword evidence="2" id="KW-0732">Signal</keyword>
<feature type="compositionally biased region" description="Pro residues" evidence="1">
    <location>
        <begin position="737"/>
        <end position="754"/>
    </location>
</feature>
<dbReference type="EMBL" id="CAWUHC010000010">
    <property type="protein sequence ID" value="CAK7213826.1"/>
    <property type="molecule type" value="Genomic_DNA"/>
</dbReference>
<feature type="region of interest" description="Disordered" evidence="1">
    <location>
        <begin position="445"/>
        <end position="534"/>
    </location>
</feature>
<evidence type="ECO:0008006" key="5">
    <source>
        <dbReference type="Google" id="ProtNLM"/>
    </source>
</evidence>
<comment type="caution">
    <text evidence="3">The sequence shown here is derived from an EMBL/GenBank/DDBJ whole genome shotgun (WGS) entry which is preliminary data.</text>
</comment>
<feature type="compositionally biased region" description="Basic and acidic residues" evidence="1">
    <location>
        <begin position="836"/>
        <end position="851"/>
    </location>
</feature>
<feature type="compositionally biased region" description="Low complexity" evidence="1">
    <location>
        <begin position="504"/>
        <end position="534"/>
    </location>
</feature>
<feature type="signal peptide" evidence="2">
    <location>
        <begin position="1"/>
        <end position="24"/>
    </location>
</feature>